<dbReference type="InterPro" id="IPR006083">
    <property type="entry name" value="PRK/URK"/>
</dbReference>
<dbReference type="RefSeq" id="WP_152578817.1">
    <property type="nucleotide sequence ID" value="NZ_JAATJI010000001.1"/>
</dbReference>
<dbReference type="OrthoDB" id="1550976at2"/>
<comment type="caution">
    <text evidence="2">The sequence shown here is derived from an EMBL/GenBank/DDBJ whole genome shotgun (WGS) entry which is preliminary data.</text>
</comment>
<dbReference type="AlphaFoldDB" id="A0A7C9KP93"/>
<organism evidence="2 3">
    <name type="scientific">Sandarakinorhabdus fusca</name>
    <dbReference type="NCBI Taxonomy" id="1439888"/>
    <lineage>
        <taxon>Bacteria</taxon>
        <taxon>Pseudomonadati</taxon>
        <taxon>Pseudomonadota</taxon>
        <taxon>Alphaproteobacteria</taxon>
        <taxon>Sphingomonadales</taxon>
        <taxon>Sphingosinicellaceae</taxon>
        <taxon>Sandarakinorhabdus</taxon>
    </lineage>
</organism>
<evidence type="ECO:0000313" key="3">
    <source>
        <dbReference type="Proteomes" id="UP000481327"/>
    </source>
</evidence>
<dbReference type="Pfam" id="PF00485">
    <property type="entry name" value="PRK"/>
    <property type="match status" value="1"/>
</dbReference>
<proteinExistence type="predicted"/>
<dbReference type="Gene3D" id="3.40.50.300">
    <property type="entry name" value="P-loop containing nucleotide triphosphate hydrolases"/>
    <property type="match status" value="1"/>
</dbReference>
<dbReference type="EC" id="2.7.1.33" evidence="2"/>
<dbReference type="GO" id="GO:0005524">
    <property type="term" value="F:ATP binding"/>
    <property type="evidence" value="ECO:0007669"/>
    <property type="project" value="InterPro"/>
</dbReference>
<protein>
    <submittedName>
        <fullName evidence="2">Type I pantothenate kinase</fullName>
        <ecNumber evidence="2">2.7.1.33</ecNumber>
    </submittedName>
</protein>
<dbReference type="GO" id="GO:0015937">
    <property type="term" value="P:coenzyme A biosynthetic process"/>
    <property type="evidence" value="ECO:0007669"/>
    <property type="project" value="UniProtKB-UniPathway"/>
</dbReference>
<reference evidence="2 3" key="1">
    <citation type="submission" date="2019-09" db="EMBL/GenBank/DDBJ databases">
        <title>Polymorphobacter sp. isolated from a lake in China.</title>
        <authorList>
            <person name="Liu Z."/>
        </authorList>
    </citation>
    <scope>NUCLEOTIDE SEQUENCE [LARGE SCALE GENOMIC DNA]</scope>
    <source>
        <strain evidence="2 3">D40P</strain>
    </source>
</reference>
<dbReference type="SUPFAM" id="SSF52540">
    <property type="entry name" value="P-loop containing nucleoside triphosphate hydrolases"/>
    <property type="match status" value="1"/>
</dbReference>
<evidence type="ECO:0000259" key="1">
    <source>
        <dbReference type="Pfam" id="PF00485"/>
    </source>
</evidence>
<dbReference type="EMBL" id="WIOL01000006">
    <property type="protein sequence ID" value="MQT18344.1"/>
    <property type="molecule type" value="Genomic_DNA"/>
</dbReference>
<dbReference type="Proteomes" id="UP000481327">
    <property type="component" value="Unassembled WGS sequence"/>
</dbReference>
<name>A0A7C9KP93_9SPHN</name>
<keyword evidence="3" id="KW-1185">Reference proteome</keyword>
<dbReference type="UniPathway" id="UPA00241">
    <property type="reaction ID" value="UER00352"/>
</dbReference>
<keyword evidence="2" id="KW-0418">Kinase</keyword>
<sequence length="232" mass="24722">MPPIPIDTAGLSALLLRRAGHPPVIGITGSVAAGKSTLAGDLAVAMAGSRRVAAISTDGFLFPNAVLEARGLLLRKGFPESYDEGAMAHALAALRTGVAEIPVHSHVSYDIDPALTRRVGPADLVLIEGLGLSGAGIRPALDTLVYLDADVADIERWYVARFLRLWRAGASDPASFYHRFAALPEAQAEALARHTWATINLPNLTDHIAAARDTADILLRKDADHRLLLVRH</sequence>
<keyword evidence="2" id="KW-0808">Transferase</keyword>
<dbReference type="GO" id="GO:0004594">
    <property type="term" value="F:pantothenate kinase activity"/>
    <property type="evidence" value="ECO:0007669"/>
    <property type="project" value="UniProtKB-EC"/>
</dbReference>
<dbReference type="InterPro" id="IPR027417">
    <property type="entry name" value="P-loop_NTPase"/>
</dbReference>
<accession>A0A7C9KP93</accession>
<feature type="domain" description="Phosphoribulokinase/uridine kinase" evidence="1">
    <location>
        <begin position="24"/>
        <end position="151"/>
    </location>
</feature>
<gene>
    <name evidence="2" type="ORF">F3168_13905</name>
</gene>
<evidence type="ECO:0000313" key="2">
    <source>
        <dbReference type="EMBL" id="MQT18344.1"/>
    </source>
</evidence>